<keyword evidence="13" id="KW-0464">Manganese</keyword>
<dbReference type="SUPFAM" id="SSF54768">
    <property type="entry name" value="dsRNA-binding domain-like"/>
    <property type="match status" value="1"/>
</dbReference>
<dbReference type="GO" id="GO:0004525">
    <property type="term" value="F:ribonuclease III activity"/>
    <property type="evidence" value="ECO:0007669"/>
    <property type="project" value="InterPro"/>
</dbReference>
<dbReference type="Pfam" id="PF00271">
    <property type="entry name" value="Helicase_C"/>
    <property type="match status" value="1"/>
</dbReference>
<proteinExistence type="inferred from homology"/>
<keyword evidence="5" id="KW-0677">Repeat</keyword>
<feature type="domain" description="Dicer dsRNA-binding fold" evidence="20">
    <location>
        <begin position="506"/>
        <end position="603"/>
    </location>
</feature>
<evidence type="ECO:0000259" key="16">
    <source>
        <dbReference type="PROSITE" id="PS50137"/>
    </source>
</evidence>
<dbReference type="SMART" id="SM00490">
    <property type="entry name" value="HELICc"/>
    <property type="match status" value="1"/>
</dbReference>
<dbReference type="InterPro" id="IPR036389">
    <property type="entry name" value="RNase_III_sf"/>
</dbReference>
<comment type="caution">
    <text evidence="21">The sequence shown here is derived from an EMBL/GenBank/DDBJ whole genome shotgun (WGS) entry which is preliminary data.</text>
</comment>
<keyword evidence="8" id="KW-0347">Helicase</keyword>
<dbReference type="SUPFAM" id="SSF69065">
    <property type="entry name" value="RNase III domain-like"/>
    <property type="match status" value="2"/>
</dbReference>
<dbReference type="SUPFAM" id="SSF52540">
    <property type="entry name" value="P-loop containing nucleoside triphosphate hydrolases"/>
    <property type="match status" value="1"/>
</dbReference>
<evidence type="ECO:0000256" key="9">
    <source>
        <dbReference type="ARBA" id="ARBA00022840"/>
    </source>
</evidence>
<evidence type="ECO:0008006" key="23">
    <source>
        <dbReference type="Google" id="ProtNLM"/>
    </source>
</evidence>
<dbReference type="GO" id="GO:0004386">
    <property type="term" value="F:helicase activity"/>
    <property type="evidence" value="ECO:0007669"/>
    <property type="project" value="UniProtKB-KW"/>
</dbReference>
<dbReference type="InterPro" id="IPR001650">
    <property type="entry name" value="Helicase_C-like"/>
</dbReference>
<dbReference type="PANTHER" id="PTHR14950">
    <property type="entry name" value="DICER-RELATED"/>
    <property type="match status" value="1"/>
</dbReference>
<evidence type="ECO:0000256" key="6">
    <source>
        <dbReference type="ARBA" id="ARBA00022741"/>
    </source>
</evidence>
<dbReference type="GO" id="GO:0030422">
    <property type="term" value="P:siRNA processing"/>
    <property type="evidence" value="ECO:0007669"/>
    <property type="project" value="TreeGrafter"/>
</dbReference>
<organism evidence="21 22">
    <name type="scientific">Hortaea werneckii</name>
    <name type="common">Black yeast</name>
    <name type="synonym">Cladosporium werneckii</name>
    <dbReference type="NCBI Taxonomy" id="91943"/>
    <lineage>
        <taxon>Eukaryota</taxon>
        <taxon>Fungi</taxon>
        <taxon>Dikarya</taxon>
        <taxon>Ascomycota</taxon>
        <taxon>Pezizomycotina</taxon>
        <taxon>Dothideomycetes</taxon>
        <taxon>Dothideomycetidae</taxon>
        <taxon>Mycosphaerellales</taxon>
        <taxon>Teratosphaeriaceae</taxon>
        <taxon>Hortaea</taxon>
    </lineage>
</organism>
<dbReference type="Pfam" id="PF00270">
    <property type="entry name" value="DEAD"/>
    <property type="match status" value="1"/>
</dbReference>
<keyword evidence="3" id="KW-0930">Antiviral protein</keyword>
<dbReference type="SMART" id="SM00487">
    <property type="entry name" value="DEXDc"/>
    <property type="match status" value="1"/>
</dbReference>
<protein>
    <recommendedName>
        <fullName evidence="23">Dicer-like protein 2</fullName>
    </recommendedName>
</protein>
<dbReference type="InterPro" id="IPR027417">
    <property type="entry name" value="P-loop_NTPase"/>
</dbReference>
<evidence type="ECO:0000259" key="18">
    <source>
        <dbReference type="PROSITE" id="PS51192"/>
    </source>
</evidence>
<dbReference type="InterPro" id="IPR000999">
    <property type="entry name" value="RNase_III_dom"/>
</dbReference>
<feature type="domain" description="RNase III" evidence="17">
    <location>
        <begin position="891"/>
        <end position="1079"/>
    </location>
</feature>
<dbReference type="GO" id="GO:0051607">
    <property type="term" value="P:defense response to virus"/>
    <property type="evidence" value="ECO:0007669"/>
    <property type="project" value="UniProtKB-KW"/>
</dbReference>
<sequence length="1213" mass="135905">MTFNPTVLLGRRHNLDRAQHKVFRVIQGLRHARNQRCVATYTMDAGDTMTVAGASQTEPRLRSYQQEMLDASLEKNIIVAIVWFMCPSVALSHQQYNFVREHLPSAYQVISLTGSDGVDKWTDQRLWDAVLTNVRVVVGTPAVLTDALTHGFVRIHRLALLVIDEAHRCVKTSPMNNIMKLFYYPSKSAGEAVPRILGLSASPVMNNKEGSLEQIEWNLDAMAMTPKEERHELSKYVHPPEIIEVIFGSSPAFNYPSSSKLCNMLHVAAEDYDFTSDPYIVELRQQDDEWAQRQMAKCSKKGRTYSSDQVRALSRRAQTLFEQLGQGIVFVEQRAVVSTLMQLLRNSPNIAANFNIGGFVGTSIYANRKSNVADLTEAKIYQQDLEAFRKGQKTLIIATNVLEEGIDVSACNHVICFDMPKNLTSFVQGRGRARQKGSKYFLFIPEDDMRADTAKWQRQEEQMKLAYMDDTRSHEAASELTEDDEALGKRVYKIESTGALLTLDNSKAHLHHFCDVSTLHGGNIVDVRPEFSPHQGEGDNPWTCTVTLPAFVHPEVRTATSAESWKTEEVAIKDAAFEAYVALHKAGLVNDNLLPLAHDYGPEVGHDHIDQPSIITVSEQRSIWPSLAQGRVSKHKLHPCMISLTCNSTEEFSVSLWLPTELRGKQTFPLHWNEHTVYECHIIPQSLDSPDDHDVDPQTEDGIHRLQRYTCVVLKSAHGNRMPDEQLDLLPLLSPPLDISEGNLPAKQCFEEGRDLKNCGLVRVKGQPGRAYVFQRFEDQNTAQCLDAEPSIIVTPFPKRRDFLHPVEERQGVNAAYTTEQAFPISECTIDHLPMKYSILAAFLPPILHRIEVQLLAQELQGSLLADVGIRDISLISEAISSPAAYESRDYNRLEYLGDAMLKFCTHLQRNGGMSYERLEFLGDAVLDFIIVPKLFAHPRKLRHWELHSVHEALVNGLFLGLCCMTYSVDQDQFSITNSAAQKQQETGPEIHSSANKVHLHDFLRAGGEVMRAKRQALQVYQELQSTIGSAFTSPQKEGRNNSEGDREYPWTHLLALKPPKFLSDIIESVLGALYLDTGGDTAKCEAFLTRIGIIDCMSTILDEGSTMMEVRSPKERLGIAAGNAVVKYVNSTVQLDGEGSGESKRMMFHCAVQVNGKTIAAKSGEASRAEAESRAALATVNTLRKEPVEQDTMEVDGMNSRKRKHEGLETAW</sequence>
<reference evidence="21 22" key="1">
    <citation type="journal article" date="2018" name="BMC Genomics">
        <title>Genomic evidence for intraspecific hybridization in a clonal and extremely halotolerant yeast.</title>
        <authorList>
            <person name="Gostincar C."/>
            <person name="Stajich J.E."/>
            <person name="Zupancic J."/>
            <person name="Zalar P."/>
            <person name="Gunde-Cimerman N."/>
        </authorList>
    </citation>
    <scope>NUCLEOTIDE SEQUENCE [LARGE SCALE GENOMIC DNA]</scope>
    <source>
        <strain evidence="21 22">EXF-171</strain>
    </source>
</reference>
<dbReference type="GO" id="GO:0003723">
    <property type="term" value="F:RNA binding"/>
    <property type="evidence" value="ECO:0007669"/>
    <property type="project" value="UniProtKB-UniRule"/>
</dbReference>
<evidence type="ECO:0000256" key="1">
    <source>
        <dbReference type="ARBA" id="ARBA00001936"/>
    </source>
</evidence>
<evidence type="ECO:0000259" key="17">
    <source>
        <dbReference type="PROSITE" id="PS50142"/>
    </source>
</evidence>
<name>A0A3M7GUL2_HORWE</name>
<keyword evidence="9" id="KW-0067">ATP-binding</keyword>
<evidence type="ECO:0000313" key="21">
    <source>
        <dbReference type="EMBL" id="RMZ04608.1"/>
    </source>
</evidence>
<evidence type="ECO:0000256" key="5">
    <source>
        <dbReference type="ARBA" id="ARBA00022737"/>
    </source>
</evidence>
<evidence type="ECO:0000256" key="12">
    <source>
        <dbReference type="ARBA" id="ARBA00023118"/>
    </source>
</evidence>
<feature type="domain" description="DRBM" evidence="16">
    <location>
        <begin position="1113"/>
        <end position="1186"/>
    </location>
</feature>
<dbReference type="PROSITE" id="PS51194">
    <property type="entry name" value="HELICASE_CTER"/>
    <property type="match status" value="1"/>
</dbReference>
<feature type="region of interest" description="Disordered" evidence="15">
    <location>
        <begin position="1189"/>
        <end position="1213"/>
    </location>
</feature>
<evidence type="ECO:0000256" key="4">
    <source>
        <dbReference type="ARBA" id="ARBA00022723"/>
    </source>
</evidence>
<evidence type="ECO:0000259" key="20">
    <source>
        <dbReference type="PROSITE" id="PS51327"/>
    </source>
</evidence>
<dbReference type="Pfam" id="PF00636">
    <property type="entry name" value="Ribonuclease_3"/>
    <property type="match status" value="1"/>
</dbReference>
<dbReference type="CDD" id="cd00593">
    <property type="entry name" value="RIBOc"/>
    <property type="match status" value="1"/>
</dbReference>
<dbReference type="GO" id="GO:0005524">
    <property type="term" value="F:ATP binding"/>
    <property type="evidence" value="ECO:0007669"/>
    <property type="project" value="UniProtKB-KW"/>
</dbReference>
<keyword evidence="6" id="KW-0547">Nucleotide-binding</keyword>
<dbReference type="PROSITE" id="PS00517">
    <property type="entry name" value="RNASE_3_1"/>
    <property type="match status" value="1"/>
</dbReference>
<dbReference type="PROSITE" id="PS50142">
    <property type="entry name" value="RNASE_3_2"/>
    <property type="match status" value="1"/>
</dbReference>
<dbReference type="InterPro" id="IPR011545">
    <property type="entry name" value="DEAD/DEAH_box_helicase_dom"/>
</dbReference>
<dbReference type="GO" id="GO:0050688">
    <property type="term" value="P:regulation of defense response to virus"/>
    <property type="evidence" value="ECO:0007669"/>
    <property type="project" value="UniProtKB-KW"/>
</dbReference>
<evidence type="ECO:0000256" key="7">
    <source>
        <dbReference type="ARBA" id="ARBA00022801"/>
    </source>
</evidence>
<evidence type="ECO:0000313" key="22">
    <source>
        <dbReference type="Proteomes" id="UP000281468"/>
    </source>
</evidence>
<dbReference type="VEuPathDB" id="FungiDB:BTJ68_08655"/>
<evidence type="ECO:0000256" key="11">
    <source>
        <dbReference type="ARBA" id="ARBA00022884"/>
    </source>
</evidence>
<evidence type="ECO:0000256" key="2">
    <source>
        <dbReference type="ARBA" id="ARBA00001946"/>
    </source>
</evidence>
<comment type="cofactor">
    <cofactor evidence="1">
        <name>Mn(2+)</name>
        <dbReference type="ChEBI" id="CHEBI:29035"/>
    </cofactor>
</comment>
<dbReference type="GO" id="GO:0005737">
    <property type="term" value="C:cytoplasm"/>
    <property type="evidence" value="ECO:0007669"/>
    <property type="project" value="TreeGrafter"/>
</dbReference>
<dbReference type="Proteomes" id="UP000281468">
    <property type="component" value="Unassembled WGS sequence"/>
</dbReference>
<dbReference type="EMBL" id="QWIQ01000136">
    <property type="protein sequence ID" value="RMZ04608.1"/>
    <property type="molecule type" value="Genomic_DNA"/>
</dbReference>
<dbReference type="GO" id="GO:0005634">
    <property type="term" value="C:nucleus"/>
    <property type="evidence" value="ECO:0007669"/>
    <property type="project" value="TreeGrafter"/>
</dbReference>
<dbReference type="PROSITE" id="PS50137">
    <property type="entry name" value="DS_RBD"/>
    <property type="match status" value="1"/>
</dbReference>
<keyword evidence="11 14" id="KW-0694">RNA-binding</keyword>
<dbReference type="InterPro" id="IPR038248">
    <property type="entry name" value="Dicer_dimer_sf"/>
</dbReference>
<comment type="similarity">
    <text evidence="14">Belongs to the helicase family. Dicer subfamily.</text>
</comment>
<dbReference type="SMART" id="SM00535">
    <property type="entry name" value="RIBOc"/>
    <property type="match status" value="1"/>
</dbReference>
<dbReference type="InterPro" id="IPR014720">
    <property type="entry name" value="dsRBD_dom"/>
</dbReference>
<dbReference type="AlphaFoldDB" id="A0A3M7GUL2"/>
<feature type="domain" description="Helicase C-terminal" evidence="19">
    <location>
        <begin position="316"/>
        <end position="479"/>
    </location>
</feature>
<evidence type="ECO:0000256" key="10">
    <source>
        <dbReference type="ARBA" id="ARBA00022842"/>
    </source>
</evidence>
<dbReference type="Pfam" id="PF00035">
    <property type="entry name" value="dsrm"/>
    <property type="match status" value="1"/>
</dbReference>
<gene>
    <name evidence="21" type="ORF">D0862_05256</name>
</gene>
<keyword evidence="12" id="KW-0051">Antiviral defense</keyword>
<dbReference type="Gene3D" id="3.30.160.380">
    <property type="entry name" value="Dicer dimerisation domain"/>
    <property type="match status" value="1"/>
</dbReference>
<dbReference type="PANTHER" id="PTHR14950:SF37">
    <property type="entry name" value="ENDORIBONUCLEASE DICER"/>
    <property type="match status" value="1"/>
</dbReference>
<dbReference type="InterPro" id="IPR014001">
    <property type="entry name" value="Helicase_ATP-bd"/>
</dbReference>
<evidence type="ECO:0000256" key="14">
    <source>
        <dbReference type="PROSITE-ProRule" id="PRU00657"/>
    </source>
</evidence>
<keyword evidence="7" id="KW-0378">Hydrolase</keyword>
<evidence type="ECO:0000259" key="19">
    <source>
        <dbReference type="PROSITE" id="PS51194"/>
    </source>
</evidence>
<comment type="cofactor">
    <cofactor evidence="2">
        <name>Mg(2+)</name>
        <dbReference type="ChEBI" id="CHEBI:18420"/>
    </cofactor>
</comment>
<evidence type="ECO:0000256" key="8">
    <source>
        <dbReference type="ARBA" id="ARBA00022806"/>
    </source>
</evidence>
<accession>A0A3M7GUL2</accession>
<evidence type="ECO:0000256" key="3">
    <source>
        <dbReference type="ARBA" id="ARBA00022721"/>
    </source>
</evidence>
<dbReference type="Gene3D" id="3.30.160.20">
    <property type="match status" value="1"/>
</dbReference>
<dbReference type="InterPro" id="IPR005034">
    <property type="entry name" value="Dicer_dimerisation"/>
</dbReference>
<dbReference type="Pfam" id="PF03368">
    <property type="entry name" value="Dicer_dimer"/>
    <property type="match status" value="1"/>
</dbReference>
<evidence type="ECO:0000256" key="15">
    <source>
        <dbReference type="SAM" id="MobiDB-lite"/>
    </source>
</evidence>
<feature type="domain" description="Helicase ATP-binding" evidence="18">
    <location>
        <begin position="82"/>
        <end position="209"/>
    </location>
</feature>
<dbReference type="Gene3D" id="1.10.1520.10">
    <property type="entry name" value="Ribonuclease III domain"/>
    <property type="match status" value="1"/>
</dbReference>
<keyword evidence="4" id="KW-0479">Metal-binding</keyword>
<dbReference type="Gene3D" id="3.40.50.300">
    <property type="entry name" value="P-loop containing nucleotide triphosphate hydrolases"/>
    <property type="match status" value="2"/>
</dbReference>
<keyword evidence="10" id="KW-0460">Magnesium</keyword>
<dbReference type="PROSITE" id="PS51192">
    <property type="entry name" value="HELICASE_ATP_BIND_1"/>
    <property type="match status" value="1"/>
</dbReference>
<dbReference type="GO" id="GO:0046872">
    <property type="term" value="F:metal ion binding"/>
    <property type="evidence" value="ECO:0007669"/>
    <property type="project" value="UniProtKB-KW"/>
</dbReference>
<dbReference type="PROSITE" id="PS51327">
    <property type="entry name" value="DICER_DSRBF"/>
    <property type="match status" value="1"/>
</dbReference>
<evidence type="ECO:0000256" key="13">
    <source>
        <dbReference type="ARBA" id="ARBA00023211"/>
    </source>
</evidence>